<dbReference type="SMART" id="SM00471">
    <property type="entry name" value="HDc"/>
    <property type="match status" value="1"/>
</dbReference>
<dbReference type="AlphaFoldDB" id="A0A0F7CLE5"/>
<dbReference type="PANTHER" id="PTHR40517">
    <property type="entry name" value="METAL-DEPENDENT PHOSPHOHYDROLASE, HD SUPERFAMILY-RELATED"/>
    <property type="match status" value="1"/>
</dbReference>
<dbReference type="OrthoDB" id="103508at2157"/>
<dbReference type="Pfam" id="PF01966">
    <property type="entry name" value="HD"/>
    <property type="match status" value="1"/>
</dbReference>
<gene>
    <name evidence="2" type="ORF">MA03_00920</name>
</gene>
<dbReference type="HOGENOM" id="CLU_068640_0_0_2"/>
<dbReference type="Gene3D" id="1.10.3210.10">
    <property type="entry name" value="Hypothetical protein af1432"/>
    <property type="match status" value="1"/>
</dbReference>
<accession>A0A0F7CLE5</accession>
<dbReference type="SUPFAM" id="SSF109604">
    <property type="entry name" value="HD-domain/PDEase-like"/>
    <property type="match status" value="1"/>
</dbReference>
<dbReference type="InterPro" id="IPR039967">
    <property type="entry name" value="MJ1020-like"/>
</dbReference>
<evidence type="ECO:0000313" key="3">
    <source>
        <dbReference type="Proteomes" id="UP000067434"/>
    </source>
</evidence>
<organism evidence="2 3">
    <name type="scientific">Infirmifilum uzonense</name>
    <dbReference type="NCBI Taxonomy" id="1550241"/>
    <lineage>
        <taxon>Archaea</taxon>
        <taxon>Thermoproteota</taxon>
        <taxon>Thermoprotei</taxon>
        <taxon>Thermofilales</taxon>
        <taxon>Thermofilaceae</taxon>
        <taxon>Infirmifilum</taxon>
    </lineage>
</organism>
<dbReference type="Proteomes" id="UP000067434">
    <property type="component" value="Chromosome"/>
</dbReference>
<dbReference type="InterPro" id="IPR003607">
    <property type="entry name" value="HD/PDEase_dom"/>
</dbReference>
<evidence type="ECO:0000259" key="1">
    <source>
        <dbReference type="SMART" id="SM00471"/>
    </source>
</evidence>
<keyword evidence="2" id="KW-0378">Hydrolase</keyword>
<reference evidence="2 3" key="1">
    <citation type="journal article" date="2015" name="Stand. Genomic Sci.">
        <title>Complete genome sequence of and proposal of Thermofilum uzonense sp. nov. a novel hyperthermophilic crenarchaeon and emended description of the genus Thermofilum.</title>
        <authorList>
            <person name="Toshchakov S.V."/>
            <person name="Korzhenkov A.A."/>
            <person name="Samarov N.I."/>
            <person name="Mazunin I.O."/>
            <person name="Mozhey O.I."/>
            <person name="Shmyr I.S."/>
            <person name="Derbikova K.S."/>
            <person name="Taranov E.A."/>
            <person name="Dominova I.N."/>
            <person name="Bonch-Osmolovskaya E.A."/>
            <person name="Patrushev M.V."/>
            <person name="Podosokorskaya O.A."/>
            <person name="Kublanov I.V."/>
        </authorList>
    </citation>
    <scope>NUCLEOTIDE SEQUENCE [LARGE SCALE GENOMIC DNA]</scope>
    <source>
        <strain evidence="2 3">1807-2</strain>
    </source>
</reference>
<dbReference type="PANTHER" id="PTHR40517:SF1">
    <property type="entry name" value="METAL-DEPENDENT PHOSPHOHYDROLASE, HD SUPERFAMILY-RELATED"/>
    <property type="match status" value="1"/>
</dbReference>
<dbReference type="EMBL" id="CP009961">
    <property type="protein sequence ID" value="AKG39271.1"/>
    <property type="molecule type" value="Genomic_DNA"/>
</dbReference>
<feature type="domain" description="HD/PDEase" evidence="1">
    <location>
        <begin position="52"/>
        <end position="190"/>
    </location>
</feature>
<dbReference type="GO" id="GO:0016787">
    <property type="term" value="F:hydrolase activity"/>
    <property type="evidence" value="ECO:0007669"/>
    <property type="project" value="UniProtKB-KW"/>
</dbReference>
<dbReference type="PATRIC" id="fig|1550241.5.peg.186"/>
<name>A0A0F7CLE5_9CREN</name>
<dbReference type="InterPro" id="IPR006674">
    <property type="entry name" value="HD_domain"/>
</dbReference>
<keyword evidence="3" id="KW-1185">Reference proteome</keyword>
<dbReference type="KEGG" id="thf:MA03_00920"/>
<protein>
    <submittedName>
        <fullName evidence="2">Phosphohydrolase</fullName>
    </submittedName>
</protein>
<sequence length="267" mass="29651">MTHGTVVSKNILSKWTEADPFVNRLVSTLESDEEVIALLEMSNINAVKRLGFNDHGPVHARIVAGVALEILNLLLNRNIGMSTLQDGTSKSIDEVKAILVLASYLHDVGNSIHREYHEMVGSLLAKDIVDRILQQIFPKIGGRRYMLRQEILSAIFSTEYDVRALTMEASIVKLADGLDMSEGRARLPYKMGKIDMHSLSALNIKHVEISPAEDVPILVSVYMDDLAGFFQVERVLMPKIESTKLKGLVRINIYNARGELVASIKTG</sequence>
<dbReference type="STRING" id="1550241.MA03_00920"/>
<evidence type="ECO:0000313" key="2">
    <source>
        <dbReference type="EMBL" id="AKG39271.1"/>
    </source>
</evidence>
<proteinExistence type="predicted"/>